<proteinExistence type="inferred from homology"/>
<keyword evidence="4 8" id="KW-0547">Nucleotide-binding</keyword>
<dbReference type="AlphaFoldDB" id="A0A932GNR7"/>
<comment type="function">
    <text evidence="8">Binds and transfers iron-sulfur (Fe-S) clusters to target apoproteins. Can hydrolyze ATP.</text>
</comment>
<dbReference type="PROSITE" id="PS01215">
    <property type="entry name" value="MRP"/>
    <property type="match status" value="1"/>
</dbReference>
<evidence type="ECO:0000259" key="9">
    <source>
        <dbReference type="Pfam" id="PF01883"/>
    </source>
</evidence>
<evidence type="ECO:0000256" key="7">
    <source>
        <dbReference type="ARBA" id="ARBA00023014"/>
    </source>
</evidence>
<dbReference type="InterPro" id="IPR027417">
    <property type="entry name" value="P-loop_NTPase"/>
</dbReference>
<evidence type="ECO:0000256" key="5">
    <source>
        <dbReference type="ARBA" id="ARBA00022840"/>
    </source>
</evidence>
<dbReference type="InterPro" id="IPR000808">
    <property type="entry name" value="Mrp-like_CS"/>
</dbReference>
<dbReference type="HAMAP" id="MF_02040">
    <property type="entry name" value="Mrp_NBP35"/>
    <property type="match status" value="1"/>
</dbReference>
<name>A0A932GNR7_UNCTE</name>
<gene>
    <name evidence="10" type="primary">apbC</name>
    <name evidence="10" type="ORF">HYY65_04425</name>
</gene>
<sequence length="359" mass="38583">MSGKLSEREVMEALSQVKDPETHLSLLKMNMIRDVKVDEGRVNLTLVLTTPACPLKGEIKSRVEKALYGLPGIRQVEIKMDANVPAQRRPLVDNLLPDVRNSIAVASGKGGVGKSTVAVNMAVALARTGANVGLLDADCYGPSIPLMMGVMERPRSAPGTKKILPLESYGVKLMSLGFFLDDNSPVIWRGPMVTSAIQQMLGEVEWGDLDYLLVDLPPGTGDIHLTLTQKVPLSGAVIVSTPQDVALIDARKGLAMFQKVNVPVLGIIENMSYFVCPHCEHRTNIFSHGGVRKACEKLEVPFLGEIPLDPNICAGGDEGKPIVIADPDSSQSKAFMEVVGALAASISVRSFLPEVKIIN</sequence>
<dbReference type="GO" id="GO:0140663">
    <property type="term" value="F:ATP-dependent FeS chaperone activity"/>
    <property type="evidence" value="ECO:0007669"/>
    <property type="project" value="InterPro"/>
</dbReference>
<comment type="similarity">
    <text evidence="8">Belongs to the Mrp/NBP35 ATP-binding proteins family.</text>
</comment>
<evidence type="ECO:0000256" key="2">
    <source>
        <dbReference type="ARBA" id="ARBA00008205"/>
    </source>
</evidence>
<protein>
    <recommendedName>
        <fullName evidence="8">Iron-sulfur cluster carrier protein</fullName>
    </recommendedName>
</protein>
<keyword evidence="3 8" id="KW-0479">Metal-binding</keyword>
<dbReference type="Pfam" id="PF10609">
    <property type="entry name" value="ParA"/>
    <property type="match status" value="1"/>
</dbReference>
<dbReference type="SUPFAM" id="SSF52540">
    <property type="entry name" value="P-loop containing nucleoside triphosphate hydrolases"/>
    <property type="match status" value="1"/>
</dbReference>
<evidence type="ECO:0000256" key="8">
    <source>
        <dbReference type="HAMAP-Rule" id="MF_02040"/>
    </source>
</evidence>
<dbReference type="Pfam" id="PF01883">
    <property type="entry name" value="FeS_assembly_P"/>
    <property type="match status" value="1"/>
</dbReference>
<comment type="similarity">
    <text evidence="1">In the N-terminal section; belongs to the MIP18 family.</text>
</comment>
<evidence type="ECO:0000256" key="3">
    <source>
        <dbReference type="ARBA" id="ARBA00022723"/>
    </source>
</evidence>
<comment type="caution">
    <text evidence="10">The sequence shown here is derived from an EMBL/GenBank/DDBJ whole genome shotgun (WGS) entry which is preliminary data.</text>
</comment>
<dbReference type="PANTHER" id="PTHR42961">
    <property type="entry name" value="IRON-SULFUR PROTEIN NUBPL"/>
    <property type="match status" value="1"/>
</dbReference>
<evidence type="ECO:0000256" key="6">
    <source>
        <dbReference type="ARBA" id="ARBA00023004"/>
    </source>
</evidence>
<evidence type="ECO:0000256" key="4">
    <source>
        <dbReference type="ARBA" id="ARBA00022741"/>
    </source>
</evidence>
<dbReference type="Gene3D" id="3.40.50.300">
    <property type="entry name" value="P-loop containing nucleotide triphosphate hydrolases"/>
    <property type="match status" value="1"/>
</dbReference>
<reference evidence="10" key="1">
    <citation type="submission" date="2020-07" db="EMBL/GenBank/DDBJ databases">
        <title>Huge and variable diversity of episymbiotic CPR bacteria and DPANN archaea in groundwater ecosystems.</title>
        <authorList>
            <person name="He C.Y."/>
            <person name="Keren R."/>
            <person name="Whittaker M."/>
            <person name="Farag I.F."/>
            <person name="Doudna J."/>
            <person name="Cate J.H.D."/>
            <person name="Banfield J.F."/>
        </authorList>
    </citation>
    <scope>NUCLEOTIDE SEQUENCE</scope>
    <source>
        <strain evidence="10">NC_groundwater_717_Ag_S-0.2um_59_8</strain>
    </source>
</reference>
<dbReference type="GO" id="GO:0016887">
    <property type="term" value="F:ATP hydrolysis activity"/>
    <property type="evidence" value="ECO:0007669"/>
    <property type="project" value="UniProtKB-UniRule"/>
</dbReference>
<dbReference type="InterPro" id="IPR034904">
    <property type="entry name" value="FSCA_dom_sf"/>
</dbReference>
<dbReference type="GO" id="GO:0051539">
    <property type="term" value="F:4 iron, 4 sulfur cluster binding"/>
    <property type="evidence" value="ECO:0007669"/>
    <property type="project" value="TreeGrafter"/>
</dbReference>
<feature type="binding site" evidence="8">
    <location>
        <begin position="108"/>
        <end position="115"/>
    </location>
    <ligand>
        <name>ATP</name>
        <dbReference type="ChEBI" id="CHEBI:30616"/>
    </ligand>
</feature>
<dbReference type="EMBL" id="JACPSX010000083">
    <property type="protein sequence ID" value="MBI3014314.1"/>
    <property type="molecule type" value="Genomic_DNA"/>
</dbReference>
<dbReference type="FunFam" id="3.40.50.300:FF:001278">
    <property type="entry name" value="Iron-sulfur cluster carrier protein"/>
    <property type="match status" value="1"/>
</dbReference>
<dbReference type="CDD" id="cd02037">
    <property type="entry name" value="Mrp_NBP35"/>
    <property type="match status" value="1"/>
</dbReference>
<dbReference type="GO" id="GO:0016226">
    <property type="term" value="P:iron-sulfur cluster assembly"/>
    <property type="evidence" value="ECO:0007669"/>
    <property type="project" value="InterPro"/>
</dbReference>
<keyword evidence="5 8" id="KW-0067">ATP-binding</keyword>
<evidence type="ECO:0000256" key="1">
    <source>
        <dbReference type="ARBA" id="ARBA00007352"/>
    </source>
</evidence>
<dbReference type="Proteomes" id="UP000741360">
    <property type="component" value="Unassembled WGS sequence"/>
</dbReference>
<dbReference type="InterPro" id="IPR019591">
    <property type="entry name" value="Mrp/NBP35_ATP-bd"/>
</dbReference>
<dbReference type="GO" id="GO:0005524">
    <property type="term" value="F:ATP binding"/>
    <property type="evidence" value="ECO:0007669"/>
    <property type="project" value="UniProtKB-UniRule"/>
</dbReference>
<keyword evidence="8" id="KW-0378">Hydrolase</keyword>
<comment type="subunit">
    <text evidence="8">Homodimer.</text>
</comment>
<feature type="domain" description="MIP18 family-like" evidence="9">
    <location>
        <begin position="8"/>
        <end position="79"/>
    </location>
</feature>
<accession>A0A932GNR7</accession>
<dbReference type="InterPro" id="IPR033756">
    <property type="entry name" value="YlxH/NBP35"/>
</dbReference>
<dbReference type="NCBIfam" id="NF008669">
    <property type="entry name" value="PRK11670.1"/>
    <property type="match status" value="1"/>
</dbReference>
<dbReference type="Gene3D" id="3.30.300.130">
    <property type="entry name" value="Fe-S cluster assembly (FSCA)"/>
    <property type="match status" value="1"/>
</dbReference>
<organism evidence="10 11">
    <name type="scientific">Tectimicrobiota bacterium</name>
    <dbReference type="NCBI Taxonomy" id="2528274"/>
    <lineage>
        <taxon>Bacteria</taxon>
        <taxon>Pseudomonadati</taxon>
        <taxon>Nitrospinota/Tectimicrobiota group</taxon>
        <taxon>Candidatus Tectimicrobiota</taxon>
    </lineage>
</organism>
<evidence type="ECO:0000313" key="10">
    <source>
        <dbReference type="EMBL" id="MBI3014314.1"/>
    </source>
</evidence>
<dbReference type="InterPro" id="IPR044304">
    <property type="entry name" value="NUBPL-like"/>
</dbReference>
<keyword evidence="7 8" id="KW-0411">Iron-sulfur</keyword>
<dbReference type="InterPro" id="IPR002744">
    <property type="entry name" value="MIP18-like"/>
</dbReference>
<dbReference type="GO" id="GO:0046872">
    <property type="term" value="F:metal ion binding"/>
    <property type="evidence" value="ECO:0007669"/>
    <property type="project" value="UniProtKB-KW"/>
</dbReference>
<dbReference type="SUPFAM" id="SSF117916">
    <property type="entry name" value="Fe-S cluster assembly (FSCA) domain-like"/>
    <property type="match status" value="1"/>
</dbReference>
<keyword evidence="6 8" id="KW-0408">Iron</keyword>
<dbReference type="PANTHER" id="PTHR42961:SF2">
    <property type="entry name" value="IRON-SULFUR PROTEIN NUBPL"/>
    <property type="match status" value="1"/>
</dbReference>
<comment type="similarity">
    <text evidence="2">In the C-terminal section; belongs to the Mrp/NBP35 ATP-binding proteins family.</text>
</comment>
<evidence type="ECO:0000313" key="11">
    <source>
        <dbReference type="Proteomes" id="UP000741360"/>
    </source>
</evidence>